<dbReference type="Pfam" id="PF08281">
    <property type="entry name" value="Sigma70_r4_2"/>
    <property type="match status" value="1"/>
</dbReference>
<evidence type="ECO:0000256" key="4">
    <source>
        <dbReference type="ARBA" id="ARBA00023163"/>
    </source>
</evidence>
<dbReference type="GO" id="GO:0016987">
    <property type="term" value="F:sigma factor activity"/>
    <property type="evidence" value="ECO:0007669"/>
    <property type="project" value="UniProtKB-KW"/>
</dbReference>
<evidence type="ECO:0000313" key="7">
    <source>
        <dbReference type="EMBL" id="VAV96273.1"/>
    </source>
</evidence>
<keyword evidence="2" id="KW-0805">Transcription regulation</keyword>
<accession>A0A3B0SIX0</accession>
<evidence type="ECO:0000259" key="6">
    <source>
        <dbReference type="Pfam" id="PF08281"/>
    </source>
</evidence>
<dbReference type="InterPro" id="IPR014284">
    <property type="entry name" value="RNA_pol_sigma-70_dom"/>
</dbReference>
<organism evidence="7">
    <name type="scientific">hydrothermal vent metagenome</name>
    <dbReference type="NCBI Taxonomy" id="652676"/>
    <lineage>
        <taxon>unclassified sequences</taxon>
        <taxon>metagenomes</taxon>
        <taxon>ecological metagenomes</taxon>
    </lineage>
</organism>
<dbReference type="InterPro" id="IPR013249">
    <property type="entry name" value="RNA_pol_sigma70_r4_t2"/>
</dbReference>
<dbReference type="InterPro" id="IPR039425">
    <property type="entry name" value="RNA_pol_sigma-70-like"/>
</dbReference>
<dbReference type="PANTHER" id="PTHR43133:SF25">
    <property type="entry name" value="RNA POLYMERASE SIGMA FACTOR RFAY-RELATED"/>
    <property type="match status" value="1"/>
</dbReference>
<proteinExistence type="inferred from homology"/>
<comment type="similarity">
    <text evidence="1">Belongs to the sigma-70 factor family. ECF subfamily.</text>
</comment>
<evidence type="ECO:0000256" key="3">
    <source>
        <dbReference type="ARBA" id="ARBA00023082"/>
    </source>
</evidence>
<dbReference type="NCBIfam" id="TIGR02937">
    <property type="entry name" value="sigma70-ECF"/>
    <property type="match status" value="1"/>
</dbReference>
<dbReference type="Gene3D" id="1.10.10.10">
    <property type="entry name" value="Winged helix-like DNA-binding domain superfamily/Winged helix DNA-binding domain"/>
    <property type="match status" value="1"/>
</dbReference>
<dbReference type="SUPFAM" id="SSF88659">
    <property type="entry name" value="Sigma3 and sigma4 domains of RNA polymerase sigma factors"/>
    <property type="match status" value="1"/>
</dbReference>
<dbReference type="GO" id="GO:0006352">
    <property type="term" value="P:DNA-templated transcription initiation"/>
    <property type="evidence" value="ECO:0007669"/>
    <property type="project" value="InterPro"/>
</dbReference>
<name>A0A3B0SIX0_9ZZZZ</name>
<keyword evidence="3" id="KW-0731">Sigma factor</keyword>
<dbReference type="Gene3D" id="1.10.1740.10">
    <property type="match status" value="1"/>
</dbReference>
<feature type="domain" description="RNA polymerase sigma-70 region 2" evidence="5">
    <location>
        <begin position="20"/>
        <end position="81"/>
    </location>
</feature>
<dbReference type="Pfam" id="PF04542">
    <property type="entry name" value="Sigma70_r2"/>
    <property type="match status" value="1"/>
</dbReference>
<dbReference type="PANTHER" id="PTHR43133">
    <property type="entry name" value="RNA POLYMERASE ECF-TYPE SIGMA FACTO"/>
    <property type="match status" value="1"/>
</dbReference>
<protein>
    <submittedName>
        <fullName evidence="7">RNA polymerase sigma-54 factor RpoN</fullName>
    </submittedName>
</protein>
<dbReference type="InterPro" id="IPR007627">
    <property type="entry name" value="RNA_pol_sigma70_r2"/>
</dbReference>
<dbReference type="CDD" id="cd06171">
    <property type="entry name" value="Sigma70_r4"/>
    <property type="match status" value="1"/>
</dbReference>
<reference evidence="7" key="1">
    <citation type="submission" date="2018-06" db="EMBL/GenBank/DDBJ databases">
        <authorList>
            <person name="Zhirakovskaya E."/>
        </authorList>
    </citation>
    <scope>NUCLEOTIDE SEQUENCE</scope>
</reference>
<dbReference type="EMBL" id="UOEC01000132">
    <property type="protein sequence ID" value="VAV96273.1"/>
    <property type="molecule type" value="Genomic_DNA"/>
</dbReference>
<dbReference type="InterPro" id="IPR013325">
    <property type="entry name" value="RNA_pol_sigma_r2"/>
</dbReference>
<dbReference type="SUPFAM" id="SSF88946">
    <property type="entry name" value="Sigma2 domain of RNA polymerase sigma factors"/>
    <property type="match status" value="1"/>
</dbReference>
<keyword evidence="4" id="KW-0804">Transcription</keyword>
<evidence type="ECO:0000256" key="2">
    <source>
        <dbReference type="ARBA" id="ARBA00023015"/>
    </source>
</evidence>
<feature type="domain" description="RNA polymerase sigma factor 70 region 4 type 2" evidence="6">
    <location>
        <begin position="111"/>
        <end position="162"/>
    </location>
</feature>
<dbReference type="AlphaFoldDB" id="A0A3B0SIX0"/>
<dbReference type="InterPro" id="IPR036388">
    <property type="entry name" value="WH-like_DNA-bd_sf"/>
</dbReference>
<dbReference type="GO" id="GO:0003677">
    <property type="term" value="F:DNA binding"/>
    <property type="evidence" value="ECO:0007669"/>
    <property type="project" value="InterPro"/>
</dbReference>
<gene>
    <name evidence="7" type="ORF">MNBD_ALPHA08-707</name>
</gene>
<sequence length="171" mass="19362">MFLKKRQQAIVRQELTGLRERLWRFCMMRTNGNKPDADDLFQATALRALEKAHQFEPGSRFDNWAFTIAVSIWRNELRSRSIRLGQGVEDADEINTGTDGRGGETNIFASEVLTRIAALPDAQRMTVMLVYVEGNSYREAADILDIPIGTVMSRLATARQALKAWAQESEL</sequence>
<evidence type="ECO:0000259" key="5">
    <source>
        <dbReference type="Pfam" id="PF04542"/>
    </source>
</evidence>
<dbReference type="InterPro" id="IPR013324">
    <property type="entry name" value="RNA_pol_sigma_r3/r4-like"/>
</dbReference>
<evidence type="ECO:0000256" key="1">
    <source>
        <dbReference type="ARBA" id="ARBA00010641"/>
    </source>
</evidence>